<dbReference type="InterPro" id="IPR000719">
    <property type="entry name" value="Prot_kinase_dom"/>
</dbReference>
<organism evidence="10 11">
    <name type="scientific">Amycolatopsis nalaikhensis</name>
    <dbReference type="NCBI Taxonomy" id="715472"/>
    <lineage>
        <taxon>Bacteria</taxon>
        <taxon>Bacillati</taxon>
        <taxon>Actinomycetota</taxon>
        <taxon>Actinomycetes</taxon>
        <taxon>Pseudonocardiales</taxon>
        <taxon>Pseudonocardiaceae</taxon>
        <taxon>Amycolatopsis</taxon>
    </lineage>
</organism>
<dbReference type="InterPro" id="IPR017441">
    <property type="entry name" value="Protein_kinase_ATP_BS"/>
</dbReference>
<name>A0ABY8XKB0_9PSEU</name>
<dbReference type="PROSITE" id="PS00107">
    <property type="entry name" value="PROTEIN_KINASE_ATP"/>
    <property type="match status" value="1"/>
</dbReference>
<keyword evidence="5 10" id="KW-0418">Kinase</keyword>
<dbReference type="PANTHER" id="PTHR43289:SF6">
    <property type="entry name" value="SERINE_THREONINE-PROTEIN KINASE NEKL-3"/>
    <property type="match status" value="1"/>
</dbReference>
<feature type="compositionally biased region" description="Basic and acidic residues" evidence="8">
    <location>
        <begin position="384"/>
        <end position="400"/>
    </location>
</feature>
<gene>
    <name evidence="10" type="ORF">QP939_45820</name>
</gene>
<feature type="region of interest" description="Disordered" evidence="8">
    <location>
        <begin position="327"/>
        <end position="400"/>
    </location>
</feature>
<dbReference type="Proteomes" id="UP001227101">
    <property type="component" value="Chromosome"/>
</dbReference>
<dbReference type="EC" id="2.7.11.1" evidence="1"/>
<dbReference type="PANTHER" id="PTHR43289">
    <property type="entry name" value="MITOGEN-ACTIVATED PROTEIN KINASE KINASE KINASE 20-RELATED"/>
    <property type="match status" value="1"/>
</dbReference>
<evidence type="ECO:0000259" key="9">
    <source>
        <dbReference type="PROSITE" id="PS50011"/>
    </source>
</evidence>
<dbReference type="EMBL" id="CP127173">
    <property type="protein sequence ID" value="WIV56042.1"/>
    <property type="molecule type" value="Genomic_DNA"/>
</dbReference>
<evidence type="ECO:0000256" key="4">
    <source>
        <dbReference type="ARBA" id="ARBA00022741"/>
    </source>
</evidence>
<keyword evidence="4 7" id="KW-0547">Nucleotide-binding</keyword>
<evidence type="ECO:0000313" key="11">
    <source>
        <dbReference type="Proteomes" id="UP001227101"/>
    </source>
</evidence>
<feature type="binding site" evidence="7">
    <location>
        <position position="64"/>
    </location>
    <ligand>
        <name>ATP</name>
        <dbReference type="ChEBI" id="CHEBI:30616"/>
    </ligand>
</feature>
<evidence type="ECO:0000256" key="7">
    <source>
        <dbReference type="PROSITE-ProRule" id="PRU10141"/>
    </source>
</evidence>
<protein>
    <recommendedName>
        <fullName evidence="1">non-specific serine/threonine protein kinase</fullName>
        <ecNumber evidence="1">2.7.11.1</ecNumber>
    </recommendedName>
</protein>
<dbReference type="InterPro" id="IPR011009">
    <property type="entry name" value="Kinase-like_dom_sf"/>
</dbReference>
<dbReference type="SUPFAM" id="SSF56112">
    <property type="entry name" value="Protein kinase-like (PK-like)"/>
    <property type="match status" value="1"/>
</dbReference>
<proteinExistence type="predicted"/>
<dbReference type="PROSITE" id="PS50011">
    <property type="entry name" value="PROTEIN_KINASE_DOM"/>
    <property type="match status" value="1"/>
</dbReference>
<dbReference type="SMART" id="SM00220">
    <property type="entry name" value="S_TKc"/>
    <property type="match status" value="1"/>
</dbReference>
<evidence type="ECO:0000256" key="6">
    <source>
        <dbReference type="ARBA" id="ARBA00022840"/>
    </source>
</evidence>
<dbReference type="Gene3D" id="1.10.510.10">
    <property type="entry name" value="Transferase(Phosphotransferase) domain 1"/>
    <property type="match status" value="1"/>
</dbReference>
<keyword evidence="11" id="KW-1185">Reference proteome</keyword>
<reference evidence="10 11" key="1">
    <citation type="submission" date="2023-06" db="EMBL/GenBank/DDBJ databases">
        <authorList>
            <person name="Oyuntsetseg B."/>
            <person name="Kim S.B."/>
        </authorList>
    </citation>
    <scope>NUCLEOTIDE SEQUENCE [LARGE SCALE GENOMIC DNA]</scope>
    <source>
        <strain evidence="10 11">2-2</strain>
    </source>
</reference>
<evidence type="ECO:0000256" key="1">
    <source>
        <dbReference type="ARBA" id="ARBA00012513"/>
    </source>
</evidence>
<evidence type="ECO:0000256" key="8">
    <source>
        <dbReference type="SAM" id="MobiDB-lite"/>
    </source>
</evidence>
<dbReference type="Pfam" id="PF00069">
    <property type="entry name" value="Pkinase"/>
    <property type="match status" value="1"/>
</dbReference>
<accession>A0ABY8XKB0</accession>
<evidence type="ECO:0000256" key="3">
    <source>
        <dbReference type="ARBA" id="ARBA00022679"/>
    </source>
</evidence>
<dbReference type="RefSeq" id="WP_285453103.1">
    <property type="nucleotide sequence ID" value="NZ_CP127173.1"/>
</dbReference>
<feature type="compositionally biased region" description="Low complexity" evidence="8">
    <location>
        <begin position="327"/>
        <end position="345"/>
    </location>
</feature>
<evidence type="ECO:0000313" key="10">
    <source>
        <dbReference type="EMBL" id="WIV56042.1"/>
    </source>
</evidence>
<evidence type="ECO:0000256" key="5">
    <source>
        <dbReference type="ARBA" id="ARBA00022777"/>
    </source>
</evidence>
<dbReference type="InterPro" id="IPR008271">
    <property type="entry name" value="Ser/Thr_kinase_AS"/>
</dbReference>
<sequence>MENERADGDDPTSPRFSLDASGVTPWASALVAGRYRVGALIGTGATARVHRALDRRLGRAVAIKLYDHRVAAVELLRRTRERTLQAAIDHPRVVALYDSGTDAGRSYLVMQLVDGPNLAEHLLAGPLSADAVTELAVQLADALAHVHAHRVVHRDLKPANVLLGPDGPLISDFGIAHELDATHITGTGLVTGTAAYLAPEQVTGQEAGPAADVYALGLILLECLTAELEYPGTLAESAMARLHRPPRMPDGLPEPLAHTLTLMTALDPADRPTAEEIPRLLRESPAPVVPAQQRRRPLAVTAGLATVAAAAVLGVALARPDVPVDAPAGLPAAQPPATSTTAPTSATPPPASDAVAASSRRADPAPPVAAERPASEGGPAVVKDTGKGKDKGKGKDRGEP</sequence>
<dbReference type="PROSITE" id="PS00108">
    <property type="entry name" value="PROTEIN_KINASE_ST"/>
    <property type="match status" value="1"/>
</dbReference>
<evidence type="ECO:0000256" key="2">
    <source>
        <dbReference type="ARBA" id="ARBA00022527"/>
    </source>
</evidence>
<keyword evidence="3 10" id="KW-0808">Transferase</keyword>
<keyword evidence="2" id="KW-0723">Serine/threonine-protein kinase</keyword>
<dbReference type="GO" id="GO:0004674">
    <property type="term" value="F:protein serine/threonine kinase activity"/>
    <property type="evidence" value="ECO:0007669"/>
    <property type="project" value="UniProtKB-EC"/>
</dbReference>
<feature type="domain" description="Protein kinase" evidence="9">
    <location>
        <begin position="35"/>
        <end position="289"/>
    </location>
</feature>
<dbReference type="Gene3D" id="3.30.200.20">
    <property type="entry name" value="Phosphorylase Kinase, domain 1"/>
    <property type="match status" value="1"/>
</dbReference>
<keyword evidence="6 7" id="KW-0067">ATP-binding</keyword>
<dbReference type="CDD" id="cd14014">
    <property type="entry name" value="STKc_PknB_like"/>
    <property type="match status" value="1"/>
</dbReference>